<dbReference type="Gene3D" id="3.40.1190.10">
    <property type="entry name" value="Mur-like, catalytic domain"/>
    <property type="match status" value="1"/>
</dbReference>
<keyword evidence="10" id="KW-1185">Reference proteome</keyword>
<dbReference type="GO" id="GO:0006730">
    <property type="term" value="P:one-carbon metabolic process"/>
    <property type="evidence" value="ECO:0007669"/>
    <property type="project" value="UniProtKB-KW"/>
</dbReference>
<evidence type="ECO:0000256" key="4">
    <source>
        <dbReference type="ARBA" id="ARBA00022741"/>
    </source>
</evidence>
<dbReference type="PANTHER" id="PTHR11136">
    <property type="entry name" value="FOLYLPOLYGLUTAMATE SYNTHASE-RELATED"/>
    <property type="match status" value="1"/>
</dbReference>
<name>A0A3N4M083_9PEZI</name>
<evidence type="ECO:0000259" key="8">
    <source>
        <dbReference type="Pfam" id="PF08245"/>
    </source>
</evidence>
<dbReference type="PANTHER" id="PTHR11136:SF0">
    <property type="entry name" value="DIHYDROFOLATE SYNTHETASE-RELATED"/>
    <property type="match status" value="1"/>
</dbReference>
<evidence type="ECO:0000256" key="5">
    <source>
        <dbReference type="ARBA" id="ARBA00022840"/>
    </source>
</evidence>
<proteinExistence type="inferred from homology"/>
<dbReference type="UniPathway" id="UPA00850"/>
<dbReference type="GO" id="GO:0046872">
    <property type="term" value="F:metal ion binding"/>
    <property type="evidence" value="ECO:0007669"/>
    <property type="project" value="UniProtKB-KW"/>
</dbReference>
<evidence type="ECO:0000256" key="6">
    <source>
        <dbReference type="ARBA" id="ARBA00022842"/>
    </source>
</evidence>
<dbReference type="PIRSF" id="PIRSF001563">
    <property type="entry name" value="Folylpolyglu_synth"/>
    <property type="match status" value="1"/>
</dbReference>
<dbReference type="Pfam" id="PF08245">
    <property type="entry name" value="Mur_ligase_M"/>
    <property type="match status" value="1"/>
</dbReference>
<dbReference type="NCBIfam" id="TIGR01499">
    <property type="entry name" value="folC"/>
    <property type="match status" value="1"/>
</dbReference>
<dbReference type="InterPro" id="IPR013221">
    <property type="entry name" value="Mur_ligase_cen"/>
</dbReference>
<dbReference type="GO" id="GO:0005524">
    <property type="term" value="F:ATP binding"/>
    <property type="evidence" value="ECO:0007669"/>
    <property type="project" value="UniProtKB-KW"/>
</dbReference>
<evidence type="ECO:0000313" key="9">
    <source>
        <dbReference type="EMBL" id="RPB28470.1"/>
    </source>
</evidence>
<dbReference type="GO" id="GO:0008841">
    <property type="term" value="F:dihydrofolate synthase activity"/>
    <property type="evidence" value="ECO:0007669"/>
    <property type="project" value="UniProtKB-EC"/>
</dbReference>
<organism evidence="9 10">
    <name type="scientific">Terfezia boudieri ATCC MYA-4762</name>
    <dbReference type="NCBI Taxonomy" id="1051890"/>
    <lineage>
        <taxon>Eukaryota</taxon>
        <taxon>Fungi</taxon>
        <taxon>Dikarya</taxon>
        <taxon>Ascomycota</taxon>
        <taxon>Pezizomycotina</taxon>
        <taxon>Pezizomycetes</taxon>
        <taxon>Pezizales</taxon>
        <taxon>Pezizaceae</taxon>
        <taxon>Terfezia</taxon>
    </lineage>
</organism>
<dbReference type="InterPro" id="IPR036615">
    <property type="entry name" value="Mur_ligase_C_dom_sf"/>
</dbReference>
<dbReference type="PROSITE" id="PS01012">
    <property type="entry name" value="FOLYLPOLYGLU_SYNT_2"/>
    <property type="match status" value="1"/>
</dbReference>
<dbReference type="Proteomes" id="UP000267821">
    <property type="component" value="Unassembled WGS sequence"/>
</dbReference>
<keyword evidence="7" id="KW-0554">One-carbon metabolism</keyword>
<dbReference type="InterPro" id="IPR001645">
    <property type="entry name" value="Folylpolyglutamate_synth"/>
</dbReference>
<dbReference type="SUPFAM" id="SSF53244">
    <property type="entry name" value="MurD-like peptide ligases, peptide-binding domain"/>
    <property type="match status" value="1"/>
</dbReference>
<dbReference type="EMBL" id="ML121529">
    <property type="protein sequence ID" value="RPB28470.1"/>
    <property type="molecule type" value="Genomic_DNA"/>
</dbReference>
<dbReference type="AlphaFoldDB" id="A0A3N4M083"/>
<dbReference type="OrthoDB" id="5212574at2759"/>
<keyword evidence="4 7" id="KW-0547">Nucleotide-binding</keyword>
<comment type="catalytic activity">
    <reaction evidence="7">
        <text>7,8-dihydropteroate + L-glutamate + ATP = 7,8-dihydrofolate + ADP + phosphate + H(+)</text>
        <dbReference type="Rhea" id="RHEA:23584"/>
        <dbReference type="ChEBI" id="CHEBI:15378"/>
        <dbReference type="ChEBI" id="CHEBI:17839"/>
        <dbReference type="ChEBI" id="CHEBI:29985"/>
        <dbReference type="ChEBI" id="CHEBI:30616"/>
        <dbReference type="ChEBI" id="CHEBI:43474"/>
        <dbReference type="ChEBI" id="CHEBI:57451"/>
        <dbReference type="ChEBI" id="CHEBI:456216"/>
        <dbReference type="EC" id="6.3.2.12"/>
    </reaction>
</comment>
<dbReference type="InterPro" id="IPR036565">
    <property type="entry name" value="Mur-like_cat_sf"/>
</dbReference>
<dbReference type="InParanoid" id="A0A3N4M083"/>
<gene>
    <name evidence="9" type="ORF">L211DRAFT_860132</name>
</gene>
<dbReference type="SUPFAM" id="SSF53623">
    <property type="entry name" value="MurD-like peptide ligases, catalytic domain"/>
    <property type="match status" value="1"/>
</dbReference>
<reference evidence="9 10" key="1">
    <citation type="journal article" date="2018" name="Nat. Ecol. Evol.">
        <title>Pezizomycetes genomes reveal the molecular basis of ectomycorrhizal truffle lifestyle.</title>
        <authorList>
            <person name="Murat C."/>
            <person name="Payen T."/>
            <person name="Noel B."/>
            <person name="Kuo A."/>
            <person name="Morin E."/>
            <person name="Chen J."/>
            <person name="Kohler A."/>
            <person name="Krizsan K."/>
            <person name="Balestrini R."/>
            <person name="Da Silva C."/>
            <person name="Montanini B."/>
            <person name="Hainaut M."/>
            <person name="Levati E."/>
            <person name="Barry K.W."/>
            <person name="Belfiori B."/>
            <person name="Cichocki N."/>
            <person name="Clum A."/>
            <person name="Dockter R.B."/>
            <person name="Fauchery L."/>
            <person name="Guy J."/>
            <person name="Iotti M."/>
            <person name="Le Tacon F."/>
            <person name="Lindquist E.A."/>
            <person name="Lipzen A."/>
            <person name="Malagnac F."/>
            <person name="Mello A."/>
            <person name="Molinier V."/>
            <person name="Miyauchi S."/>
            <person name="Poulain J."/>
            <person name="Riccioni C."/>
            <person name="Rubini A."/>
            <person name="Sitrit Y."/>
            <person name="Splivallo R."/>
            <person name="Traeger S."/>
            <person name="Wang M."/>
            <person name="Zifcakova L."/>
            <person name="Wipf D."/>
            <person name="Zambonelli A."/>
            <person name="Paolocci F."/>
            <person name="Nowrousian M."/>
            <person name="Ottonello S."/>
            <person name="Baldrian P."/>
            <person name="Spatafora J.W."/>
            <person name="Henrissat B."/>
            <person name="Nagy L.G."/>
            <person name="Aury J.M."/>
            <person name="Wincker P."/>
            <person name="Grigoriev I.V."/>
            <person name="Bonfante P."/>
            <person name="Martin F.M."/>
        </authorList>
    </citation>
    <scope>NUCLEOTIDE SEQUENCE [LARGE SCALE GENOMIC DNA]</scope>
    <source>
        <strain evidence="9 10">ATCC MYA-4762</strain>
    </source>
</reference>
<evidence type="ECO:0000256" key="7">
    <source>
        <dbReference type="PIRNR" id="PIRNR001563"/>
    </source>
</evidence>
<dbReference type="STRING" id="1051890.A0A3N4M083"/>
<dbReference type="GO" id="GO:0004326">
    <property type="term" value="F:tetrahydrofolylpolyglutamate synthase activity"/>
    <property type="evidence" value="ECO:0007669"/>
    <property type="project" value="InterPro"/>
</dbReference>
<dbReference type="InterPro" id="IPR018109">
    <property type="entry name" value="Folylpolyglutamate_synth_CS"/>
</dbReference>
<evidence type="ECO:0000313" key="10">
    <source>
        <dbReference type="Proteomes" id="UP000267821"/>
    </source>
</evidence>
<dbReference type="GO" id="GO:0005829">
    <property type="term" value="C:cytosol"/>
    <property type="evidence" value="ECO:0007669"/>
    <property type="project" value="TreeGrafter"/>
</dbReference>
<sequence length="428" mass="45724">MIDLGLTRINQLVRLLQYPFPWRAIHVAGTNGKGSVCAYISTTLSASRLLTGRFTSPHLLDRWDCISIDNAPIARGVFLSAESHIQKLNAEHGIGATEFEILTATAFEVFTREKVHVAVVEVGMGGRGDATNVLVDPMVVVLTKVGLDHEGYLGGTLAEIAWQKAGIVKRGVPVVVDGTNEKEVLEVVERVAREVRAGEVTKVIPSSEEAGTGKATVTVTVTTKELGQISSTPSLQGDYQLTNSALAIHALALASKTFPQITAETISTGISTTTWPGRLDFVDISPLLFLPPTISKQKKILLDGAHNPQAAAALAKYVDTLRPRRGGVNWVLAATQGKDISRILRLLLKKGDRVFAVPFGPVDGMPWVRCMPPAEIVQQSQEVLGERGGVGGGNERGGGKDGGRGRKLVSDFLSFLLLAVWFGVRGGG</sequence>
<dbReference type="GO" id="GO:0005739">
    <property type="term" value="C:mitochondrion"/>
    <property type="evidence" value="ECO:0007669"/>
    <property type="project" value="TreeGrafter"/>
</dbReference>
<protein>
    <recommendedName>
        <fullName evidence="7">Dihydrofolate synthetase</fullName>
        <ecNumber evidence="7">6.3.2.12</ecNumber>
    </recommendedName>
</protein>
<dbReference type="Gene3D" id="3.90.190.20">
    <property type="entry name" value="Mur ligase, C-terminal domain"/>
    <property type="match status" value="1"/>
</dbReference>
<comment type="similarity">
    <text evidence="1 7">Belongs to the folylpolyglutamate synthase family.</text>
</comment>
<evidence type="ECO:0000256" key="2">
    <source>
        <dbReference type="ARBA" id="ARBA00022598"/>
    </source>
</evidence>
<dbReference type="EC" id="6.3.2.12" evidence="7"/>
<keyword evidence="6" id="KW-0460">Magnesium</keyword>
<evidence type="ECO:0000256" key="1">
    <source>
        <dbReference type="ARBA" id="ARBA00008276"/>
    </source>
</evidence>
<evidence type="ECO:0000256" key="3">
    <source>
        <dbReference type="ARBA" id="ARBA00022723"/>
    </source>
</evidence>
<keyword evidence="2 7" id="KW-0436">Ligase</keyword>
<comment type="pathway">
    <text evidence="7">Cofactor biosynthesis; tetrahydrofolylpolyglutamate biosynthesis.</text>
</comment>
<accession>A0A3N4M083</accession>
<keyword evidence="5 7" id="KW-0067">ATP-binding</keyword>
<feature type="domain" description="Mur ligase central" evidence="8">
    <location>
        <begin position="27"/>
        <end position="250"/>
    </location>
</feature>
<dbReference type="FunCoup" id="A0A3N4M083">
    <property type="interactions" value="189"/>
</dbReference>
<keyword evidence="3" id="KW-0479">Metal-binding</keyword>